<proteinExistence type="predicted"/>
<keyword evidence="2" id="KW-1185">Reference proteome</keyword>
<accession>V5F286</accession>
<dbReference type="STRING" id="1365824.V5F286"/>
<protein>
    <submittedName>
        <fullName evidence="1">Uncharacterized protein</fullName>
    </submittedName>
</protein>
<dbReference type="Gene3D" id="1.10.20.10">
    <property type="entry name" value="Histone, subunit A"/>
    <property type="match status" value="1"/>
</dbReference>
<evidence type="ECO:0000313" key="2">
    <source>
        <dbReference type="Proteomes" id="UP000019377"/>
    </source>
</evidence>
<dbReference type="Proteomes" id="UP000019377">
    <property type="component" value="Unassembled WGS sequence"/>
</dbReference>
<name>V5F286_KALBG</name>
<reference evidence="2" key="1">
    <citation type="journal article" date="2013" name="Genome Announc.">
        <title>Draft genome sequence of Pseudozyma brasiliensis sp. nov. strain GHG001, a high producer of endo-1,4-xylanase isolated from an insect pest of sugarcane.</title>
        <authorList>
            <person name="Oliveira J.V.D.C."/>
            <person name="dos Santos R.A.C."/>
            <person name="Borges T.A."/>
            <person name="Riano-Pachon D.M."/>
            <person name="Goldman G.H."/>
        </authorList>
    </citation>
    <scope>NUCLEOTIDE SEQUENCE [LARGE SCALE GENOMIC DNA]</scope>
    <source>
        <strain evidence="2">GHG001</strain>
    </source>
</reference>
<dbReference type="AlphaFoldDB" id="V5F286"/>
<dbReference type="InterPro" id="IPR009072">
    <property type="entry name" value="Histone-fold"/>
</dbReference>
<dbReference type="SUPFAM" id="SSF47113">
    <property type="entry name" value="Histone-fold"/>
    <property type="match status" value="1"/>
</dbReference>
<gene>
    <name evidence="1" type="ORF">PSEUBRA_SCAF10g05448</name>
</gene>
<dbReference type="GO" id="GO:0046982">
    <property type="term" value="F:protein heterodimerization activity"/>
    <property type="evidence" value="ECO:0007669"/>
    <property type="project" value="InterPro"/>
</dbReference>
<dbReference type="OMA" id="NERMAGT"/>
<organism evidence="1 2">
    <name type="scientific">Kalmanozyma brasiliensis (strain GHG001)</name>
    <name type="common">Yeast</name>
    <name type="synonym">Pseudozyma brasiliensis</name>
    <dbReference type="NCBI Taxonomy" id="1365824"/>
    <lineage>
        <taxon>Eukaryota</taxon>
        <taxon>Fungi</taxon>
        <taxon>Dikarya</taxon>
        <taxon>Basidiomycota</taxon>
        <taxon>Ustilaginomycotina</taxon>
        <taxon>Ustilaginomycetes</taxon>
        <taxon>Ustilaginales</taxon>
        <taxon>Ustilaginaceae</taxon>
        <taxon>Kalmanozyma</taxon>
    </lineage>
</organism>
<sequence length="291" mass="31761">MPASVATNGDAVMALDTVPSLISARSANTLISENRPTRIQAETLLILNGLLDELLLAIISSAKSLATDRIKTDGVLKVLGSNLLAKDAVLEAELELRSYLEGRRAEGARVPLGLMATSRLDGTDGFPVQSAYKALQTRCLSYCTLSDSHDDDVPKDQNIMSSDGRPIATVTPGAAIYVTALLEYIGEHILQNVSRVIERDNSDEASLYDLRAAITEDEQLNPLFTKLSIRSEMARRIDVLESRRRKITEDGAGRGVRSDARVVKPWHVPTENDFDEAAGPNLFSSKRISHF</sequence>
<evidence type="ECO:0000313" key="1">
    <source>
        <dbReference type="EMBL" id="EST09494.1"/>
    </source>
</evidence>
<dbReference type="EMBL" id="KI545852">
    <property type="protein sequence ID" value="EST09494.1"/>
    <property type="molecule type" value="Genomic_DNA"/>
</dbReference>
<dbReference type="eggNOG" id="ENOG502S52W">
    <property type="taxonomic scope" value="Eukaryota"/>
</dbReference>
<dbReference type="HOGENOM" id="CLU_826827_0_0_1"/>